<evidence type="ECO:0000256" key="13">
    <source>
        <dbReference type="ARBA" id="ARBA00023075"/>
    </source>
</evidence>
<dbReference type="GO" id="GO:0031966">
    <property type="term" value="C:mitochondrial membrane"/>
    <property type="evidence" value="ECO:0007669"/>
    <property type="project" value="UniProtKB-SubCell"/>
</dbReference>
<feature type="transmembrane region" description="Helical" evidence="17">
    <location>
        <begin position="62"/>
        <end position="80"/>
    </location>
</feature>
<feature type="transmembrane region" description="Helical" evidence="17">
    <location>
        <begin position="350"/>
        <end position="367"/>
    </location>
</feature>
<evidence type="ECO:0000256" key="11">
    <source>
        <dbReference type="ARBA" id="ARBA00022989"/>
    </source>
</evidence>
<dbReference type="PANTHER" id="PTHR43507:SF20">
    <property type="entry name" value="NADH-UBIQUINONE OXIDOREDUCTASE CHAIN 4"/>
    <property type="match status" value="1"/>
</dbReference>
<evidence type="ECO:0000256" key="7">
    <source>
        <dbReference type="ARBA" id="ARBA00022660"/>
    </source>
</evidence>
<geneLocation type="mitochondrion" evidence="20"/>
<evidence type="ECO:0000256" key="8">
    <source>
        <dbReference type="ARBA" id="ARBA00022692"/>
    </source>
</evidence>
<evidence type="ECO:0000256" key="10">
    <source>
        <dbReference type="ARBA" id="ARBA00022982"/>
    </source>
</evidence>
<evidence type="ECO:0000256" key="2">
    <source>
        <dbReference type="ARBA" id="ARBA00004225"/>
    </source>
</evidence>
<feature type="transmembrane region" description="Helical" evidence="17">
    <location>
        <begin position="224"/>
        <end position="246"/>
    </location>
</feature>
<feature type="transmembrane region" description="Helical" evidence="17">
    <location>
        <begin position="186"/>
        <end position="204"/>
    </location>
</feature>
<feature type="domain" description="NADH:quinone oxidoreductase/Mrp antiporter transmembrane" evidence="18">
    <location>
        <begin position="111"/>
        <end position="396"/>
    </location>
</feature>
<evidence type="ECO:0000256" key="6">
    <source>
        <dbReference type="ARBA" id="ARBA00022448"/>
    </source>
</evidence>
<feature type="transmembrane region" description="Helical" evidence="17">
    <location>
        <begin position="143"/>
        <end position="166"/>
    </location>
</feature>
<evidence type="ECO:0000259" key="19">
    <source>
        <dbReference type="Pfam" id="PF01059"/>
    </source>
</evidence>
<keyword evidence="7 17" id="KW-0679">Respiratory chain</keyword>
<dbReference type="Pfam" id="PF00361">
    <property type="entry name" value="Proton_antipo_M"/>
    <property type="match status" value="1"/>
</dbReference>
<evidence type="ECO:0000256" key="5">
    <source>
        <dbReference type="ARBA" id="ARBA00021006"/>
    </source>
</evidence>
<evidence type="ECO:0000313" key="20">
    <source>
        <dbReference type="EMBL" id="UYX57810.1"/>
    </source>
</evidence>
<dbReference type="EC" id="7.1.1.2" evidence="4 17"/>
<evidence type="ECO:0000256" key="16">
    <source>
        <dbReference type="ARBA" id="ARBA00049551"/>
    </source>
</evidence>
<evidence type="ECO:0000256" key="1">
    <source>
        <dbReference type="ARBA" id="ARBA00003257"/>
    </source>
</evidence>
<keyword evidence="6 17" id="KW-0813">Transport</keyword>
<keyword evidence="13 17" id="KW-0830">Ubiquinone</keyword>
<dbReference type="EMBL" id="OK623747">
    <property type="protein sequence ID" value="UYX57810.1"/>
    <property type="molecule type" value="Genomic_DNA"/>
</dbReference>
<evidence type="ECO:0000256" key="17">
    <source>
        <dbReference type="RuleBase" id="RU003297"/>
    </source>
</evidence>
<evidence type="ECO:0000256" key="3">
    <source>
        <dbReference type="ARBA" id="ARBA00009025"/>
    </source>
</evidence>
<evidence type="ECO:0000256" key="9">
    <source>
        <dbReference type="ARBA" id="ARBA00022967"/>
    </source>
</evidence>
<feature type="domain" description="NADH:ubiquinone oxidoreductase chain 4 N-terminal" evidence="19">
    <location>
        <begin position="3"/>
        <end position="107"/>
    </location>
</feature>
<dbReference type="PANTHER" id="PTHR43507">
    <property type="entry name" value="NADH-UBIQUINONE OXIDOREDUCTASE CHAIN 4"/>
    <property type="match status" value="1"/>
</dbReference>
<dbReference type="GO" id="GO:0003954">
    <property type="term" value="F:NADH dehydrogenase activity"/>
    <property type="evidence" value="ECO:0007669"/>
    <property type="project" value="TreeGrafter"/>
</dbReference>
<dbReference type="Pfam" id="PF01059">
    <property type="entry name" value="Oxidored_q5_N"/>
    <property type="match status" value="1"/>
</dbReference>
<feature type="transmembrane region" description="Helical" evidence="17">
    <location>
        <begin position="312"/>
        <end position="329"/>
    </location>
</feature>
<comment type="catalytic activity">
    <reaction evidence="16 17">
        <text>a ubiquinone + NADH + 5 H(+)(in) = a ubiquinol + NAD(+) + 4 H(+)(out)</text>
        <dbReference type="Rhea" id="RHEA:29091"/>
        <dbReference type="Rhea" id="RHEA-COMP:9565"/>
        <dbReference type="Rhea" id="RHEA-COMP:9566"/>
        <dbReference type="ChEBI" id="CHEBI:15378"/>
        <dbReference type="ChEBI" id="CHEBI:16389"/>
        <dbReference type="ChEBI" id="CHEBI:17976"/>
        <dbReference type="ChEBI" id="CHEBI:57540"/>
        <dbReference type="ChEBI" id="CHEBI:57945"/>
        <dbReference type="EC" id="7.1.1.2"/>
    </reaction>
</comment>
<keyword evidence="11 17" id="KW-1133">Transmembrane helix</keyword>
<dbReference type="GO" id="GO:0008137">
    <property type="term" value="F:NADH dehydrogenase (ubiquinone) activity"/>
    <property type="evidence" value="ECO:0007669"/>
    <property type="project" value="UniProtKB-UniRule"/>
</dbReference>
<keyword evidence="12 17" id="KW-0520">NAD</keyword>
<dbReference type="GO" id="GO:0048039">
    <property type="term" value="F:ubiquinone binding"/>
    <property type="evidence" value="ECO:0007669"/>
    <property type="project" value="TreeGrafter"/>
</dbReference>
<accession>A0A9E7V4S2</accession>
<name>A0A9E7V4S2_9CHEL</name>
<dbReference type="InterPro" id="IPR001750">
    <property type="entry name" value="ND/Mrp_TM"/>
</dbReference>
<keyword evidence="15 17" id="KW-0472">Membrane</keyword>
<reference evidence="20" key="1">
    <citation type="journal article" date="2022" name="Polar Biol.">
        <title>Mitochondrial genomes provide insight into interfamilial relationships within Pycnogonida.</title>
        <authorList>
            <person name="Zehnpfennig J.R."/>
            <person name="Varney R.M."/>
            <person name="Halanych K.M."/>
            <person name="Mahon A.R."/>
        </authorList>
    </citation>
    <scope>NUCLEOTIDE SEQUENCE</scope>
</reference>
<dbReference type="InterPro" id="IPR000260">
    <property type="entry name" value="NADH4_N"/>
</dbReference>
<dbReference type="AlphaFoldDB" id="A0A9E7V4S2"/>
<feature type="transmembrane region" description="Helical" evidence="17">
    <location>
        <begin position="432"/>
        <end position="455"/>
    </location>
</feature>
<comment type="function">
    <text evidence="1">Core subunit of the mitochondrial membrane respiratory chain NADH dehydrogenase (Complex I) that is believed to belong to the minimal assembly required for catalysis. Complex I functions in the transfer of electrons from NADH to the respiratory chain. The immediate electron acceptor for the enzyme is believed to be ubiquinone.</text>
</comment>
<comment type="function">
    <text evidence="17">Core subunit of the mitochondrial membrane respiratory chain NADH dehydrogenase (Complex I) which catalyzes electron transfer from NADH through the respiratory chain, using ubiquinone as an electron acceptor. Essential for the catalytic activity and assembly of complex I.</text>
</comment>
<proteinExistence type="inferred from homology"/>
<keyword evidence="14 17" id="KW-0496">Mitochondrion</keyword>
<keyword evidence="10 17" id="KW-0249">Electron transport</keyword>
<evidence type="ECO:0000259" key="18">
    <source>
        <dbReference type="Pfam" id="PF00361"/>
    </source>
</evidence>
<evidence type="ECO:0000256" key="15">
    <source>
        <dbReference type="ARBA" id="ARBA00023136"/>
    </source>
</evidence>
<feature type="transmembrane region" description="Helical" evidence="17">
    <location>
        <begin position="258"/>
        <end position="277"/>
    </location>
</feature>
<evidence type="ECO:0000256" key="12">
    <source>
        <dbReference type="ARBA" id="ARBA00023027"/>
    </source>
</evidence>
<comment type="similarity">
    <text evidence="3 17">Belongs to the complex I subunit 4 family.</text>
</comment>
<dbReference type="GO" id="GO:0042773">
    <property type="term" value="P:ATP synthesis coupled electron transport"/>
    <property type="evidence" value="ECO:0007669"/>
    <property type="project" value="InterPro"/>
</dbReference>
<organism evidence="20">
    <name type="scientific">Colossendeis brevirostris</name>
    <dbReference type="NCBI Taxonomy" id="619823"/>
    <lineage>
        <taxon>Eukaryota</taxon>
        <taxon>Metazoa</taxon>
        <taxon>Ecdysozoa</taxon>
        <taxon>Arthropoda</taxon>
        <taxon>Chelicerata</taxon>
        <taxon>Pycnogonida</taxon>
        <taxon>Pantopoda</taxon>
        <taxon>Colossendeidae</taxon>
        <taxon>Colossendeis</taxon>
    </lineage>
</organism>
<evidence type="ECO:0000256" key="14">
    <source>
        <dbReference type="ARBA" id="ARBA00023128"/>
    </source>
</evidence>
<sequence>MMMMLMLMISLIIMPYTMNVKYKLMYSVMMFYYMIFIIMFFSEFYSFMNMKIIYHQLLNLDNLSYLLIMLSLWILLLMLLSKDNNKNNSNKMYLNIHNVLILLLSLTFLVNDYLMFYLCFESILIPIFMLILGWGYQPERIQAGLYIMLYTLFASLPLLMSLFLFMSYFNSLFINYLVFMNLFYLGYNWLIIMWMVVTMFAFLVKMPIYMFHLWLPKAHVEAPLVGSMLLAGVLLKLGGYGIIRMIFLFKCMYINMSYYFICFIMMGGIYSALVCMNQTDLKMLIAYSSVAHMSVMTSGLMTLSYLGIQGGIMLMLGHGLCSSGLFFIGNIMYERFNTRSMLIIKGLSNLSYLLNVLWFIMLVNNISAPPCMNLFSEINLFISLLKWSFLMFILLILYMFICSCYTLYLYYMTSHGKINLAYSFNNNSLRELVVVLLHLVPLNLYIMKSEIFYFIY</sequence>
<keyword evidence="8 17" id="KW-0812">Transmembrane</keyword>
<dbReference type="PRINTS" id="PR01437">
    <property type="entry name" value="NUOXDRDTASE4"/>
</dbReference>
<gene>
    <name evidence="20" type="primary">nad4</name>
</gene>
<feature type="transmembrane region" description="Helical" evidence="17">
    <location>
        <begin position="115"/>
        <end position="136"/>
    </location>
</feature>
<protein>
    <recommendedName>
        <fullName evidence="5 17">NADH-ubiquinone oxidoreductase chain 4</fullName>
        <ecNumber evidence="4 17">7.1.1.2</ecNumber>
    </recommendedName>
</protein>
<feature type="transmembrane region" description="Helical" evidence="17">
    <location>
        <begin position="92"/>
        <end position="109"/>
    </location>
</feature>
<comment type="subcellular location">
    <subcellularLocation>
        <location evidence="2 17">Mitochondrion membrane</location>
        <topology evidence="2 17">Multi-pass membrane protein</topology>
    </subcellularLocation>
</comment>
<evidence type="ECO:0000256" key="4">
    <source>
        <dbReference type="ARBA" id="ARBA00012944"/>
    </source>
</evidence>
<feature type="transmembrane region" description="Helical" evidence="17">
    <location>
        <begin position="284"/>
        <end position="306"/>
    </location>
</feature>
<feature type="transmembrane region" description="Helical" evidence="17">
    <location>
        <begin position="387"/>
        <end position="411"/>
    </location>
</feature>
<dbReference type="InterPro" id="IPR003918">
    <property type="entry name" value="NADH_UbQ_OxRdtase"/>
</dbReference>
<dbReference type="GO" id="GO:0015990">
    <property type="term" value="P:electron transport coupled proton transport"/>
    <property type="evidence" value="ECO:0007669"/>
    <property type="project" value="TreeGrafter"/>
</dbReference>
<keyword evidence="9" id="KW-1278">Translocase</keyword>
<feature type="transmembrane region" description="Helical" evidence="17">
    <location>
        <begin position="24"/>
        <end position="42"/>
    </location>
</feature>